<sequence length="655" mass="71273">MSSAAPEKLATPAEQAVVEPATPSSAPSDAPRAPVPLPVVGREPAAAKGPSLPEGAPPLLSEQQAQVHPKTMDDLLALNDWNIRFLCAGTAPHGMLMDVLKTAFEADWFRAKACLVFDKWPEGRTRTNFTHESALQLMTALTVLRGNVHNAVKPLAQERVKTSIAERAAKLKGNASLAGGLTAQAGVEGAKQVEFKGSVGADTVTSDVDVSTGGINSELAVRAYNEEFRRFVKVPLDPGTVFDLNVYAKDFIFGFNDNADKTVIDPKTENAEKPSAPKAADRDREQDIWALVHVSRYLPDDADWDRYVADSLAGLDELKRPEQEERLSTARRRSKGFEFRLLAMMEHLTKSLDLGLGKSAATWGAEESAHYEEGAVRMRAANKLYEDKLLQVKELRLQIETVRAKVKESALPADAAQLDALITKLDGELSMAQLYANEVYGSGGGTVHAVIGMQLPKKLTTERGKKVTADLPKQQWYQSFTDNLGDVLKDFEHYGKAGAHGDPDYWYAAFKMGKYANRMIDCLDHLADGKDDDIISTEDAGTFAANPQVALLKELSEHHLVEKDGDGGRDPMTLRTHPYFRTMDQAKVAGLRTAALTLGSTVRGMAARKGPLVGAPVRPKRGADITTEQVKQMSLAVKHAMEEARKVKVEAAGPS</sequence>
<dbReference type="Proteomes" id="UP001499974">
    <property type="component" value="Unassembled WGS sequence"/>
</dbReference>
<protein>
    <submittedName>
        <fullName evidence="3">Uncharacterized protein</fullName>
    </submittedName>
</protein>
<evidence type="ECO:0000256" key="1">
    <source>
        <dbReference type="SAM" id="Coils"/>
    </source>
</evidence>
<organism evidence="3 4">
    <name type="scientific">Nocardioides conyzicola</name>
    <dbReference type="NCBI Taxonomy" id="1651781"/>
    <lineage>
        <taxon>Bacteria</taxon>
        <taxon>Bacillati</taxon>
        <taxon>Actinomycetota</taxon>
        <taxon>Actinomycetes</taxon>
        <taxon>Propionibacteriales</taxon>
        <taxon>Nocardioidaceae</taxon>
        <taxon>Nocardioides</taxon>
    </lineage>
</organism>
<keyword evidence="4" id="KW-1185">Reference proteome</keyword>
<dbReference type="RefSeq" id="WP_345517991.1">
    <property type="nucleotide sequence ID" value="NZ_BAABKM010000001.1"/>
</dbReference>
<evidence type="ECO:0000313" key="3">
    <source>
        <dbReference type="EMBL" id="GAA4689930.1"/>
    </source>
</evidence>
<gene>
    <name evidence="3" type="ORF">GCM10023349_00220</name>
</gene>
<feature type="coiled-coil region" evidence="1">
    <location>
        <begin position="378"/>
        <end position="405"/>
    </location>
</feature>
<feature type="compositionally biased region" description="Low complexity" evidence="2">
    <location>
        <begin position="20"/>
        <end position="32"/>
    </location>
</feature>
<reference evidence="4" key="1">
    <citation type="journal article" date="2019" name="Int. J. Syst. Evol. Microbiol.">
        <title>The Global Catalogue of Microorganisms (GCM) 10K type strain sequencing project: providing services to taxonomists for standard genome sequencing and annotation.</title>
        <authorList>
            <consortium name="The Broad Institute Genomics Platform"/>
            <consortium name="The Broad Institute Genome Sequencing Center for Infectious Disease"/>
            <person name="Wu L."/>
            <person name="Ma J."/>
        </authorList>
    </citation>
    <scope>NUCLEOTIDE SEQUENCE [LARGE SCALE GENOMIC DNA]</scope>
    <source>
        <strain evidence="4">JCM 18531</strain>
    </source>
</reference>
<evidence type="ECO:0000313" key="4">
    <source>
        <dbReference type="Proteomes" id="UP001499974"/>
    </source>
</evidence>
<feature type="region of interest" description="Disordered" evidence="2">
    <location>
        <begin position="1"/>
        <end position="58"/>
    </location>
</feature>
<keyword evidence="1" id="KW-0175">Coiled coil</keyword>
<evidence type="ECO:0000256" key="2">
    <source>
        <dbReference type="SAM" id="MobiDB-lite"/>
    </source>
</evidence>
<dbReference type="EMBL" id="BAABKM010000001">
    <property type="protein sequence ID" value="GAA4689930.1"/>
    <property type="molecule type" value="Genomic_DNA"/>
</dbReference>
<accession>A0ABP8WHN0</accession>
<comment type="caution">
    <text evidence="3">The sequence shown here is derived from an EMBL/GenBank/DDBJ whole genome shotgun (WGS) entry which is preliminary data.</text>
</comment>
<proteinExistence type="predicted"/>
<name>A0ABP8WHN0_9ACTN</name>